<reference evidence="1" key="1">
    <citation type="journal article" date="2021" name="PeerJ">
        <title>Extensive microbial diversity within the chicken gut microbiome revealed by metagenomics and culture.</title>
        <authorList>
            <person name="Gilroy R."/>
            <person name="Ravi A."/>
            <person name="Getino M."/>
            <person name="Pursley I."/>
            <person name="Horton D.L."/>
            <person name="Alikhan N.F."/>
            <person name="Baker D."/>
            <person name="Gharbi K."/>
            <person name="Hall N."/>
            <person name="Watson M."/>
            <person name="Adriaenssens E.M."/>
            <person name="Foster-Nyarko E."/>
            <person name="Jarju S."/>
            <person name="Secka A."/>
            <person name="Antonio M."/>
            <person name="Oren A."/>
            <person name="Chaudhuri R.R."/>
            <person name="La Ragione R."/>
            <person name="Hildebrand F."/>
            <person name="Pallen M.J."/>
        </authorList>
    </citation>
    <scope>NUCLEOTIDE SEQUENCE</scope>
    <source>
        <strain evidence="1">ChiHecec2B26-12326</strain>
    </source>
</reference>
<evidence type="ECO:0000313" key="1">
    <source>
        <dbReference type="EMBL" id="HIX87369.1"/>
    </source>
</evidence>
<organism evidence="1 2">
    <name type="scientific">Candidatus Parabacteroides intestinigallinarum</name>
    <dbReference type="NCBI Taxonomy" id="2838722"/>
    <lineage>
        <taxon>Bacteria</taxon>
        <taxon>Pseudomonadati</taxon>
        <taxon>Bacteroidota</taxon>
        <taxon>Bacteroidia</taxon>
        <taxon>Bacteroidales</taxon>
        <taxon>Tannerellaceae</taxon>
        <taxon>Parabacteroides</taxon>
    </lineage>
</organism>
<sequence>MIREQFLNEPDVSGFVQWFCTKLSKFPHAYFLRREKINWQCASFYEACERYQWNGCDWGKTRLLLNDISICLRNAIKNMDNEVCLMACSRILQWGGVSRGNQERLEEIDRTEGLLPYLLKAKEALQADLKKCLEEGVVMNSGFTKIYSLYVDDFVIYDSRVGAALCYLIRLYCEECGYDYVPEALRFAYGNGRGKSGNRNPCKGKYKFRLLDQGKVHIDCNIKAGWLLKRLTELPDCEFEDVRSIEAALFMIGYEIPQ</sequence>
<proteinExistence type="predicted"/>
<evidence type="ECO:0000313" key="2">
    <source>
        <dbReference type="Proteomes" id="UP000823847"/>
    </source>
</evidence>
<name>A0A9D2BQE6_9BACT</name>
<dbReference type="EMBL" id="DXEN01000090">
    <property type="protein sequence ID" value="HIX87369.1"/>
    <property type="molecule type" value="Genomic_DNA"/>
</dbReference>
<protein>
    <submittedName>
        <fullName evidence="1">Uncharacterized protein</fullName>
    </submittedName>
</protein>
<dbReference type="AlphaFoldDB" id="A0A9D2BQE6"/>
<comment type="caution">
    <text evidence="1">The sequence shown here is derived from an EMBL/GenBank/DDBJ whole genome shotgun (WGS) entry which is preliminary data.</text>
</comment>
<dbReference type="Proteomes" id="UP000823847">
    <property type="component" value="Unassembled WGS sequence"/>
</dbReference>
<reference evidence="1" key="2">
    <citation type="submission" date="2021-04" db="EMBL/GenBank/DDBJ databases">
        <authorList>
            <person name="Gilroy R."/>
        </authorList>
    </citation>
    <scope>NUCLEOTIDE SEQUENCE</scope>
    <source>
        <strain evidence="1">ChiHecec2B26-12326</strain>
    </source>
</reference>
<accession>A0A9D2BQE6</accession>
<gene>
    <name evidence="1" type="ORF">H9848_12310</name>
</gene>